<keyword evidence="3 9" id="KW-0812">Transmembrane</keyword>
<dbReference type="InterPro" id="IPR001708">
    <property type="entry name" value="YidC/ALB3/OXA1/COX18"/>
</dbReference>
<evidence type="ECO:0000256" key="9">
    <source>
        <dbReference type="RuleBase" id="RU003945"/>
    </source>
</evidence>
<dbReference type="STRING" id="675824.A0A1E3QEX3"/>
<dbReference type="AlphaFoldDB" id="A0A1E3QEX3"/>
<dbReference type="Pfam" id="PF02096">
    <property type="entry name" value="60KD_IMP"/>
    <property type="match status" value="1"/>
</dbReference>
<reference evidence="13 14" key="1">
    <citation type="journal article" date="2016" name="Proc. Natl. Acad. Sci. U.S.A.">
        <title>Comparative genomics of biotechnologically important yeasts.</title>
        <authorList>
            <person name="Riley R."/>
            <person name="Haridas S."/>
            <person name="Wolfe K.H."/>
            <person name="Lopes M.R."/>
            <person name="Hittinger C.T."/>
            <person name="Goeker M."/>
            <person name="Salamov A.A."/>
            <person name="Wisecaver J.H."/>
            <person name="Long T.M."/>
            <person name="Calvey C.H."/>
            <person name="Aerts A.L."/>
            <person name="Barry K.W."/>
            <person name="Choi C."/>
            <person name="Clum A."/>
            <person name="Coughlan A.Y."/>
            <person name="Deshpande S."/>
            <person name="Douglass A.P."/>
            <person name="Hanson S.J."/>
            <person name="Klenk H.-P."/>
            <person name="LaButti K.M."/>
            <person name="Lapidus A."/>
            <person name="Lindquist E.A."/>
            <person name="Lipzen A.M."/>
            <person name="Meier-Kolthoff J.P."/>
            <person name="Ohm R.A."/>
            <person name="Otillar R.P."/>
            <person name="Pangilinan J.L."/>
            <person name="Peng Y."/>
            <person name="Rokas A."/>
            <person name="Rosa C.A."/>
            <person name="Scheuner C."/>
            <person name="Sibirny A.A."/>
            <person name="Slot J.C."/>
            <person name="Stielow J.B."/>
            <person name="Sun H."/>
            <person name="Kurtzman C.P."/>
            <person name="Blackwell M."/>
            <person name="Grigoriev I.V."/>
            <person name="Jeffries T.W."/>
        </authorList>
    </citation>
    <scope>NUCLEOTIDE SEQUENCE [LARGE SCALE GENOMIC DNA]</scope>
    <source>
        <strain evidence="13 14">NRRL Y-11557</strain>
    </source>
</reference>
<organism evidence="13 14">
    <name type="scientific">Lipomyces starkeyi NRRL Y-11557</name>
    <dbReference type="NCBI Taxonomy" id="675824"/>
    <lineage>
        <taxon>Eukaryota</taxon>
        <taxon>Fungi</taxon>
        <taxon>Dikarya</taxon>
        <taxon>Ascomycota</taxon>
        <taxon>Saccharomycotina</taxon>
        <taxon>Lipomycetes</taxon>
        <taxon>Lipomycetales</taxon>
        <taxon>Lipomycetaceae</taxon>
        <taxon>Lipomyces</taxon>
    </lineage>
</organism>
<dbReference type="GO" id="GO:0005743">
    <property type="term" value="C:mitochondrial inner membrane"/>
    <property type="evidence" value="ECO:0007669"/>
    <property type="project" value="UniProtKB-SubCell"/>
</dbReference>
<dbReference type="PANTHER" id="PTHR12428">
    <property type="entry name" value="OXA1"/>
    <property type="match status" value="1"/>
</dbReference>
<evidence type="ECO:0000256" key="5">
    <source>
        <dbReference type="ARBA" id="ARBA00022946"/>
    </source>
</evidence>
<keyword evidence="6 11" id="KW-1133">Transmembrane helix</keyword>
<feature type="transmembrane region" description="Helical" evidence="11">
    <location>
        <begin position="132"/>
        <end position="154"/>
    </location>
</feature>
<sequence length="406" mass="44966">MNTVRCRTILTRTVTLRPSFSRSFHSSRDVRNLYLNSPMLRQRENIIRPTVYISVRNNSTVSAASERVSQVVQAVTDQSTLQTVSDAIHPVADTLAAHQLGYLESIGLAQTWVWPSDIAAHILELTRVYGGLPWWAVIIIVAVSARLVFLPLSFKGHVMNMKMKEIQPQIDLLMKQLNSTSSPSEKAQIGIRRQKLMKMHGIKMSTMLASGVIQIPVAYGMFMALTSMAQVPVDGFTTEGLFWFKNLAEVDPYMGLSVLSAAGTYASLSLGAEGMGSMSPATRTVMTYGTTVAMLVMGLWYSAANVLFFVATGFTAMATSMFMRSRAFRRLMNVPEEAYLKSQAAAKNAEAKSITQQYKDMWNDAKTRAEERKAAETRSQRVSIPSPTILPVRVKSKSTKKGRKGK</sequence>
<keyword evidence="5" id="KW-0809">Transit peptide</keyword>
<feature type="transmembrane region" description="Helical" evidence="11">
    <location>
        <begin position="207"/>
        <end position="233"/>
    </location>
</feature>
<evidence type="ECO:0000256" key="2">
    <source>
        <dbReference type="ARBA" id="ARBA00009877"/>
    </source>
</evidence>
<feature type="domain" description="Membrane insertase YidC/Oxa/ALB C-terminal" evidence="12">
    <location>
        <begin position="134"/>
        <end position="324"/>
    </location>
</feature>
<evidence type="ECO:0000313" key="13">
    <source>
        <dbReference type="EMBL" id="ODQ75557.1"/>
    </source>
</evidence>
<dbReference type="EMBL" id="KV454290">
    <property type="protein sequence ID" value="ODQ75557.1"/>
    <property type="molecule type" value="Genomic_DNA"/>
</dbReference>
<evidence type="ECO:0000313" key="14">
    <source>
        <dbReference type="Proteomes" id="UP000094385"/>
    </source>
</evidence>
<comment type="subcellular location">
    <subcellularLocation>
        <location evidence="9">Membrane</location>
        <topology evidence="9">Multi-pass membrane protein</topology>
    </subcellularLocation>
    <subcellularLocation>
        <location evidence="1">Mitochondrion inner membrane</location>
        <topology evidence="1">Multi-pass membrane protein</topology>
    </subcellularLocation>
</comment>
<keyword evidence="14" id="KW-1185">Reference proteome</keyword>
<dbReference type="PANTHER" id="PTHR12428:SF66">
    <property type="entry name" value="MITOCHONDRIAL INNER MEMBRANE PROTEIN OXA1L"/>
    <property type="match status" value="1"/>
</dbReference>
<evidence type="ECO:0000256" key="8">
    <source>
        <dbReference type="ARBA" id="ARBA00023136"/>
    </source>
</evidence>
<dbReference type="CDD" id="cd20069">
    <property type="entry name" value="5TM_Oxa1-like"/>
    <property type="match status" value="1"/>
</dbReference>
<evidence type="ECO:0000256" key="10">
    <source>
        <dbReference type="SAM" id="MobiDB-lite"/>
    </source>
</evidence>
<gene>
    <name evidence="13" type="ORF">LIPSTDRAFT_210539</name>
</gene>
<evidence type="ECO:0000259" key="12">
    <source>
        <dbReference type="Pfam" id="PF02096"/>
    </source>
</evidence>
<keyword evidence="8 11" id="KW-0472">Membrane</keyword>
<evidence type="ECO:0000256" key="1">
    <source>
        <dbReference type="ARBA" id="ARBA00004448"/>
    </source>
</evidence>
<evidence type="ECO:0000256" key="3">
    <source>
        <dbReference type="ARBA" id="ARBA00022692"/>
    </source>
</evidence>
<feature type="compositionally biased region" description="Basic and acidic residues" evidence="10">
    <location>
        <begin position="366"/>
        <end position="379"/>
    </location>
</feature>
<keyword evidence="4" id="KW-0999">Mitochondrion inner membrane</keyword>
<evidence type="ECO:0000256" key="6">
    <source>
        <dbReference type="ARBA" id="ARBA00022989"/>
    </source>
</evidence>
<feature type="compositionally biased region" description="Basic residues" evidence="10">
    <location>
        <begin position="394"/>
        <end position="406"/>
    </location>
</feature>
<dbReference type="OrthoDB" id="2148490at2759"/>
<dbReference type="GO" id="GO:0032979">
    <property type="term" value="P:protein insertion into mitochondrial inner membrane from matrix"/>
    <property type="evidence" value="ECO:0007669"/>
    <property type="project" value="TreeGrafter"/>
</dbReference>
<evidence type="ECO:0000256" key="11">
    <source>
        <dbReference type="SAM" id="Phobius"/>
    </source>
</evidence>
<feature type="region of interest" description="Disordered" evidence="10">
    <location>
        <begin position="366"/>
        <end position="406"/>
    </location>
</feature>
<proteinExistence type="inferred from homology"/>
<comment type="similarity">
    <text evidence="2 9">Belongs to the OXA1/ALB3/YidC family.</text>
</comment>
<protein>
    <recommendedName>
        <fullName evidence="12">Membrane insertase YidC/Oxa/ALB C-terminal domain-containing protein</fullName>
    </recommendedName>
</protein>
<dbReference type="GO" id="GO:0032977">
    <property type="term" value="F:membrane insertase activity"/>
    <property type="evidence" value="ECO:0007669"/>
    <property type="project" value="InterPro"/>
</dbReference>
<feature type="transmembrane region" description="Helical" evidence="11">
    <location>
        <begin position="253"/>
        <end position="272"/>
    </location>
</feature>
<accession>A0A1E3QEX3</accession>
<keyword evidence="7" id="KW-0496">Mitochondrion</keyword>
<evidence type="ECO:0000256" key="4">
    <source>
        <dbReference type="ARBA" id="ARBA00022792"/>
    </source>
</evidence>
<evidence type="ECO:0000256" key="7">
    <source>
        <dbReference type="ARBA" id="ARBA00023128"/>
    </source>
</evidence>
<dbReference type="Proteomes" id="UP000094385">
    <property type="component" value="Unassembled WGS sequence"/>
</dbReference>
<dbReference type="InterPro" id="IPR028055">
    <property type="entry name" value="YidC/Oxa/ALB_C"/>
</dbReference>
<name>A0A1E3QEX3_LIPST</name>